<proteinExistence type="inferred from homology"/>
<evidence type="ECO:0000256" key="1">
    <source>
        <dbReference type="ARBA" id="ARBA00004651"/>
    </source>
</evidence>
<reference evidence="9 10" key="1">
    <citation type="submission" date="2018-11" db="EMBL/GenBank/DDBJ databases">
        <title>Complete genome sequence of Paenibacillus baekrokdamisoli strain KCTC 33723.</title>
        <authorList>
            <person name="Kang S.W."/>
            <person name="Lee K.C."/>
            <person name="Kim K.K."/>
            <person name="Kim J.S."/>
            <person name="Kim D.S."/>
            <person name="Ko S.H."/>
            <person name="Yang S.H."/>
            <person name="Lee J.S."/>
        </authorList>
    </citation>
    <scope>NUCLEOTIDE SEQUENCE [LARGE SCALE GENOMIC DNA]</scope>
    <source>
        <strain evidence="9 10">KCTC 33723</strain>
    </source>
</reference>
<evidence type="ECO:0000256" key="2">
    <source>
        <dbReference type="ARBA" id="ARBA00022448"/>
    </source>
</evidence>
<comment type="subcellular location">
    <subcellularLocation>
        <location evidence="1 7">Cell membrane</location>
        <topology evidence="1 7">Multi-pass membrane protein</topology>
    </subcellularLocation>
</comment>
<feature type="transmembrane region" description="Helical" evidence="7">
    <location>
        <begin position="144"/>
        <end position="163"/>
    </location>
</feature>
<dbReference type="KEGG" id="pbk:Back11_36900"/>
<feature type="transmembrane region" description="Helical" evidence="7">
    <location>
        <begin position="260"/>
        <end position="280"/>
    </location>
</feature>
<dbReference type="Gene3D" id="1.10.3720.10">
    <property type="entry name" value="MetI-like"/>
    <property type="match status" value="1"/>
</dbReference>
<organism evidence="9 10">
    <name type="scientific">Paenibacillus baekrokdamisoli</name>
    <dbReference type="NCBI Taxonomy" id="1712516"/>
    <lineage>
        <taxon>Bacteria</taxon>
        <taxon>Bacillati</taxon>
        <taxon>Bacillota</taxon>
        <taxon>Bacilli</taxon>
        <taxon>Bacillales</taxon>
        <taxon>Paenibacillaceae</taxon>
        <taxon>Paenibacillus</taxon>
    </lineage>
</organism>
<dbReference type="OrthoDB" id="9787541at2"/>
<keyword evidence="2 7" id="KW-0813">Transport</keyword>
<dbReference type="GO" id="GO:0055085">
    <property type="term" value="P:transmembrane transport"/>
    <property type="evidence" value="ECO:0007669"/>
    <property type="project" value="InterPro"/>
</dbReference>
<dbReference type="InterPro" id="IPR000515">
    <property type="entry name" value="MetI-like"/>
</dbReference>
<name>A0A3G9J1T3_9BACL</name>
<feature type="transmembrane region" description="Helical" evidence="7">
    <location>
        <begin position="71"/>
        <end position="92"/>
    </location>
</feature>
<dbReference type="Proteomes" id="UP000275368">
    <property type="component" value="Chromosome"/>
</dbReference>
<evidence type="ECO:0000256" key="3">
    <source>
        <dbReference type="ARBA" id="ARBA00022475"/>
    </source>
</evidence>
<dbReference type="CDD" id="cd06261">
    <property type="entry name" value="TM_PBP2"/>
    <property type="match status" value="1"/>
</dbReference>
<dbReference type="InterPro" id="IPR051393">
    <property type="entry name" value="ABC_transporter_permease"/>
</dbReference>
<evidence type="ECO:0000256" key="6">
    <source>
        <dbReference type="ARBA" id="ARBA00023136"/>
    </source>
</evidence>
<dbReference type="PANTHER" id="PTHR30193">
    <property type="entry name" value="ABC TRANSPORTER PERMEASE PROTEIN"/>
    <property type="match status" value="1"/>
</dbReference>
<feature type="transmembrane region" description="Helical" evidence="7">
    <location>
        <begin position="12"/>
        <end position="31"/>
    </location>
</feature>
<evidence type="ECO:0000313" key="9">
    <source>
        <dbReference type="EMBL" id="BBH22345.1"/>
    </source>
</evidence>
<accession>A0A3G9J1T3</accession>
<evidence type="ECO:0000256" key="5">
    <source>
        <dbReference type="ARBA" id="ARBA00022989"/>
    </source>
</evidence>
<keyword evidence="6 7" id="KW-0472">Membrane</keyword>
<evidence type="ECO:0000259" key="8">
    <source>
        <dbReference type="PROSITE" id="PS50928"/>
    </source>
</evidence>
<keyword evidence="3" id="KW-1003">Cell membrane</keyword>
<dbReference type="InterPro" id="IPR035906">
    <property type="entry name" value="MetI-like_sf"/>
</dbReference>
<protein>
    <submittedName>
        <fullName evidence="9">Sugar ABC transporter permease</fullName>
    </submittedName>
</protein>
<keyword evidence="4 7" id="KW-0812">Transmembrane</keyword>
<sequence>MRYMVKERLSGYLSVVPALIVLIIVVFYPMINTFLHSFTKWDGNISRWIGLDNYKFILTNGELWKLLRNNLIFLLSVPGILLICLIVSVLLFEEVPGWRFFRSVYYIPTILSAVVVGFLMKTMFAQSGVINQIIRALGLPEWHLQWLSYTPTAFMVLIFCFYWQTMGQGTLIFLSGLSSISQEMIEASKTDGASWWKRLIHIVIPSLTPTIFYFTVTNIIYCFIGVFSLVFSVTGGGPGLETTPIDYMIYIKAFQSPGQLGYASALSIILFIIVLLISWVQLRISNRFAE</sequence>
<dbReference type="SUPFAM" id="SSF161098">
    <property type="entry name" value="MetI-like"/>
    <property type="match status" value="1"/>
</dbReference>
<dbReference type="EMBL" id="AP019308">
    <property type="protein sequence ID" value="BBH22345.1"/>
    <property type="molecule type" value="Genomic_DNA"/>
</dbReference>
<dbReference type="Pfam" id="PF00528">
    <property type="entry name" value="BPD_transp_1"/>
    <property type="match status" value="1"/>
</dbReference>
<dbReference type="PANTHER" id="PTHR30193:SF37">
    <property type="entry name" value="INNER MEMBRANE ABC TRANSPORTER PERMEASE PROTEIN YCJO"/>
    <property type="match status" value="1"/>
</dbReference>
<feature type="domain" description="ABC transmembrane type-1" evidence="8">
    <location>
        <begin position="66"/>
        <end position="281"/>
    </location>
</feature>
<comment type="similarity">
    <text evidence="7">Belongs to the binding-protein-dependent transport system permease family.</text>
</comment>
<feature type="transmembrane region" description="Helical" evidence="7">
    <location>
        <begin position="211"/>
        <end position="231"/>
    </location>
</feature>
<dbReference type="PROSITE" id="PS50928">
    <property type="entry name" value="ABC_TM1"/>
    <property type="match status" value="1"/>
</dbReference>
<dbReference type="GO" id="GO:0005886">
    <property type="term" value="C:plasma membrane"/>
    <property type="evidence" value="ECO:0007669"/>
    <property type="project" value="UniProtKB-SubCell"/>
</dbReference>
<evidence type="ECO:0000256" key="7">
    <source>
        <dbReference type="RuleBase" id="RU363032"/>
    </source>
</evidence>
<evidence type="ECO:0000313" key="10">
    <source>
        <dbReference type="Proteomes" id="UP000275368"/>
    </source>
</evidence>
<keyword evidence="10" id="KW-1185">Reference proteome</keyword>
<feature type="transmembrane region" description="Helical" evidence="7">
    <location>
        <begin position="104"/>
        <end position="124"/>
    </location>
</feature>
<dbReference type="AlphaFoldDB" id="A0A3G9J1T3"/>
<evidence type="ECO:0000256" key="4">
    <source>
        <dbReference type="ARBA" id="ARBA00022692"/>
    </source>
</evidence>
<gene>
    <name evidence="9" type="ORF">Back11_36900</name>
</gene>
<keyword evidence="5 7" id="KW-1133">Transmembrane helix</keyword>